<evidence type="ECO:0000313" key="2">
    <source>
        <dbReference type="EMBL" id="NIK89510.1"/>
    </source>
</evidence>
<dbReference type="GO" id="GO:0008236">
    <property type="term" value="F:serine-type peptidase activity"/>
    <property type="evidence" value="ECO:0007669"/>
    <property type="project" value="InterPro"/>
</dbReference>
<dbReference type="PIRSF" id="PIRSF029171">
    <property type="entry name" value="Esterase_LipA"/>
    <property type="match status" value="1"/>
</dbReference>
<gene>
    <name evidence="2" type="ORF">FHS83_002828</name>
</gene>
<proteinExistence type="predicted"/>
<dbReference type="EMBL" id="JAASRM010000001">
    <property type="protein sequence ID" value="NIK89510.1"/>
    <property type="molecule type" value="Genomic_DNA"/>
</dbReference>
<dbReference type="PANTHER" id="PTHR34853">
    <property type="match status" value="1"/>
</dbReference>
<dbReference type="GO" id="GO:0016042">
    <property type="term" value="P:lipid catabolic process"/>
    <property type="evidence" value="ECO:0007669"/>
    <property type="project" value="InterPro"/>
</dbReference>
<dbReference type="RefSeq" id="WP_167083592.1">
    <property type="nucleotide sequence ID" value="NZ_BAAADC010000001.1"/>
</dbReference>
<dbReference type="GO" id="GO:0004806">
    <property type="term" value="F:triacylglycerol lipase activity"/>
    <property type="evidence" value="ECO:0007669"/>
    <property type="project" value="InterPro"/>
</dbReference>
<dbReference type="Pfam" id="PF00326">
    <property type="entry name" value="Peptidase_S9"/>
    <property type="match status" value="1"/>
</dbReference>
<dbReference type="Pfam" id="PF03583">
    <property type="entry name" value="LIP"/>
    <property type="match status" value="1"/>
</dbReference>
<dbReference type="AlphaFoldDB" id="A0A846N351"/>
<sequence>MSQLSAAPVPAWSGDGGVPAFYTWTGAIPVKPGIFLRGEALSSEMSLPDAGIALRILYTSTGWPKAKPITVSGALFIPKGTPPKGGWPLIAWSHGTTGYADVCAPSARPRSERDAKYLNDWLKDGYAIVATDYAGLGTPGPHPYLQYKSEGMSVLDSIRAVQAKFPELSRDVLTMGQSQGSGAALGAALIAPDYAPELEIKGTVATGIVAATTAIGNAPQVKDAEIYTSPKDYSNTAYEVLFFLGTVRASNPDQIKPDDYISKRGWPMLENAQHSCFRDLAKDAQTMKISVADFYKRPIDNLEAIADKTRNFPNVHIKTPVFIGTGLADTSAKTSKQYNFVSAMCAAGTTVQWHYYPHATHSSALPRARVDSPTFVKTVMQGKRAENMCAKLVPPGPIQTPEE</sequence>
<reference evidence="2 3" key="1">
    <citation type="submission" date="2020-03" db="EMBL/GenBank/DDBJ databases">
        <title>Genomic Encyclopedia of Type Strains, Phase IV (KMG-IV): sequencing the most valuable type-strain genomes for metagenomic binning, comparative biology and taxonomic classification.</title>
        <authorList>
            <person name="Goeker M."/>
        </authorList>
    </citation>
    <scope>NUCLEOTIDE SEQUENCE [LARGE SCALE GENOMIC DNA]</scope>
    <source>
        <strain evidence="2 3">DSM 19867</strain>
    </source>
</reference>
<dbReference type="PANTHER" id="PTHR34853:SF1">
    <property type="entry name" value="LIPASE 5"/>
    <property type="match status" value="1"/>
</dbReference>
<dbReference type="GO" id="GO:0006508">
    <property type="term" value="P:proteolysis"/>
    <property type="evidence" value="ECO:0007669"/>
    <property type="project" value="InterPro"/>
</dbReference>
<feature type="domain" description="Peptidase S9 prolyl oligopeptidase catalytic" evidence="1">
    <location>
        <begin position="301"/>
        <end position="371"/>
    </location>
</feature>
<accession>A0A846N351</accession>
<protein>
    <submittedName>
        <fullName evidence="2">Pimeloyl-ACP methyl ester carboxylesterase</fullName>
    </submittedName>
</protein>
<dbReference type="Gene3D" id="3.40.50.1820">
    <property type="entry name" value="alpha/beta hydrolase"/>
    <property type="match status" value="2"/>
</dbReference>
<dbReference type="Proteomes" id="UP000570514">
    <property type="component" value="Unassembled WGS sequence"/>
</dbReference>
<evidence type="ECO:0000313" key="3">
    <source>
        <dbReference type="Proteomes" id="UP000570514"/>
    </source>
</evidence>
<dbReference type="InterPro" id="IPR005152">
    <property type="entry name" value="Lipase_secreted"/>
</dbReference>
<name>A0A846N351_9PROT</name>
<comment type="caution">
    <text evidence="2">The sequence shown here is derived from an EMBL/GenBank/DDBJ whole genome shotgun (WGS) entry which is preliminary data.</text>
</comment>
<organism evidence="2 3">
    <name type="scientific">Rhizomicrobium palustre</name>
    <dbReference type="NCBI Taxonomy" id="189966"/>
    <lineage>
        <taxon>Bacteria</taxon>
        <taxon>Pseudomonadati</taxon>
        <taxon>Pseudomonadota</taxon>
        <taxon>Alphaproteobacteria</taxon>
        <taxon>Micropepsales</taxon>
        <taxon>Micropepsaceae</taxon>
        <taxon>Rhizomicrobium</taxon>
    </lineage>
</organism>
<dbReference type="InterPro" id="IPR029058">
    <property type="entry name" value="AB_hydrolase_fold"/>
</dbReference>
<keyword evidence="3" id="KW-1185">Reference proteome</keyword>
<dbReference type="InterPro" id="IPR001375">
    <property type="entry name" value="Peptidase_S9_cat"/>
</dbReference>
<dbReference type="SUPFAM" id="SSF53474">
    <property type="entry name" value="alpha/beta-Hydrolases"/>
    <property type="match status" value="1"/>
</dbReference>
<evidence type="ECO:0000259" key="1">
    <source>
        <dbReference type="Pfam" id="PF00326"/>
    </source>
</evidence>